<organism evidence="4 5">
    <name type="scientific">Wallemia ichthyophaga</name>
    <dbReference type="NCBI Taxonomy" id="245174"/>
    <lineage>
        <taxon>Eukaryota</taxon>
        <taxon>Fungi</taxon>
        <taxon>Dikarya</taxon>
        <taxon>Basidiomycota</taxon>
        <taxon>Wallemiomycotina</taxon>
        <taxon>Wallemiomycetes</taxon>
        <taxon>Wallemiales</taxon>
        <taxon>Wallemiaceae</taxon>
        <taxon>Wallemia</taxon>
    </lineage>
</organism>
<keyword evidence="2" id="KW-0813">Transport</keyword>
<evidence type="ECO:0000256" key="1">
    <source>
        <dbReference type="ARBA" id="ARBA00005417"/>
    </source>
</evidence>
<evidence type="ECO:0000256" key="2">
    <source>
        <dbReference type="ARBA" id="ARBA00022448"/>
    </source>
</evidence>
<dbReference type="GO" id="GO:0016887">
    <property type="term" value="F:ATP hydrolysis activity"/>
    <property type="evidence" value="ECO:0007669"/>
    <property type="project" value="InterPro"/>
</dbReference>
<dbReference type="SUPFAM" id="SSF52540">
    <property type="entry name" value="P-loop containing nucleoside triphosphate hydrolases"/>
    <property type="match status" value="2"/>
</dbReference>
<protein>
    <recommendedName>
        <fullName evidence="3">ABC transporter domain-containing protein</fullName>
    </recommendedName>
</protein>
<dbReference type="Proteomes" id="UP000310689">
    <property type="component" value="Unassembled WGS sequence"/>
</dbReference>
<proteinExistence type="inferred from homology"/>
<dbReference type="OrthoDB" id="10255969at2759"/>
<gene>
    <name evidence="4" type="ORF">E3P86_02393</name>
</gene>
<dbReference type="InterPro" id="IPR003439">
    <property type="entry name" value="ABC_transporter-like_ATP-bd"/>
</dbReference>
<sequence>MPAYFHANKCLFYALGNTTKNSQPLFNTPLSWSLESKRANHDAWAIIGPQSTRLIKALFKQSDKSVPATALSHPLADSAKCYPWETYSIANFSTRLLSSADGFVDYTARYGSLRGDETQTVLSYLMNRVPRNGSNTESDTDDKVLAFVAEIAHKLDLKKLLDRPLIGLSNGQSRRLKIAHALLLRRSLLVLEEPYTGLDPPSRARLSQLLETLHRSMSPNVLLLLKPSDSLPDYITHVLQINDDGVIQSGPKDEVLSVLHSDTETTPDGAGLGCVQNAKVLIDLKDVNISYRKTPVLNNIHWQVRAGERWHLQGYNANTGSGKTYPSCVSSYSFQTLLSLVTGDHPQSYTKDITLFDKPRARIATTQLSTLIGTTSPEISSSFPRSTTLTAFDVVATGYMGVYCFRPTRDEGEKTRVYQILRELAPAVDPSASFTTLSQSEKSCLFLARALVNRSPLLILDEPFQGMTAQDVYRSRMYLQTQLGSEQAVVFVTHYENEVPWKIDQGRYIRLRDGFVEKIH</sequence>
<dbReference type="PROSITE" id="PS50893">
    <property type="entry name" value="ABC_TRANSPORTER_2"/>
    <property type="match status" value="1"/>
</dbReference>
<dbReference type="InterPro" id="IPR003959">
    <property type="entry name" value="ATPase_AAA_core"/>
</dbReference>
<dbReference type="InterPro" id="IPR027417">
    <property type="entry name" value="P-loop_NTPase"/>
</dbReference>
<comment type="caution">
    <text evidence="4">The sequence shown here is derived from an EMBL/GenBank/DDBJ whole genome shotgun (WGS) entry which is preliminary data.</text>
</comment>
<reference evidence="4 5" key="1">
    <citation type="submission" date="2019-03" db="EMBL/GenBank/DDBJ databases">
        <title>Sequencing 23 genomes of Wallemia ichthyophaga.</title>
        <authorList>
            <person name="Gostincar C."/>
        </authorList>
    </citation>
    <scope>NUCLEOTIDE SEQUENCE [LARGE SCALE GENOMIC DNA]</scope>
    <source>
        <strain evidence="4 5">EXF-6200</strain>
    </source>
</reference>
<accession>A0A4T0J2G0</accession>
<evidence type="ECO:0000259" key="3">
    <source>
        <dbReference type="PROSITE" id="PS50893"/>
    </source>
</evidence>
<dbReference type="Pfam" id="PF13304">
    <property type="entry name" value="AAA_21"/>
    <property type="match status" value="1"/>
</dbReference>
<feature type="domain" description="ABC transporter" evidence="3">
    <location>
        <begin position="13"/>
        <end position="268"/>
    </location>
</feature>
<dbReference type="EMBL" id="SPOI01000119">
    <property type="protein sequence ID" value="TIB36800.1"/>
    <property type="molecule type" value="Genomic_DNA"/>
</dbReference>
<evidence type="ECO:0000313" key="5">
    <source>
        <dbReference type="Proteomes" id="UP000310689"/>
    </source>
</evidence>
<name>A0A4T0J2G0_WALIC</name>
<dbReference type="Gene3D" id="3.40.50.300">
    <property type="entry name" value="P-loop containing nucleotide triphosphate hydrolases"/>
    <property type="match status" value="2"/>
</dbReference>
<comment type="similarity">
    <text evidence="1">Belongs to the ABC transporter superfamily.</text>
</comment>
<dbReference type="PANTHER" id="PTHR43117">
    <property type="entry name" value="OSMOPROTECTANT IMPORT ATP-BINDING PROTEIN OSMV"/>
    <property type="match status" value="1"/>
</dbReference>
<dbReference type="Pfam" id="PF00005">
    <property type="entry name" value="ABC_tran"/>
    <property type="match status" value="1"/>
</dbReference>
<evidence type="ECO:0000313" key="4">
    <source>
        <dbReference type="EMBL" id="TIB36800.1"/>
    </source>
</evidence>
<dbReference type="GO" id="GO:0005524">
    <property type="term" value="F:ATP binding"/>
    <property type="evidence" value="ECO:0007669"/>
    <property type="project" value="InterPro"/>
</dbReference>
<dbReference type="AlphaFoldDB" id="A0A4T0J2G0"/>
<dbReference type="PANTHER" id="PTHR43117:SF4">
    <property type="entry name" value="OSMOPROTECTANT IMPORT ATP-BINDING PROTEIN OSMV"/>
    <property type="match status" value="1"/>
</dbReference>